<gene>
    <name evidence="2" type="ORF">MCOR_19979</name>
</gene>
<accession>A0A6J8BLU6</accession>
<reference evidence="2 3" key="1">
    <citation type="submission" date="2020-06" db="EMBL/GenBank/DDBJ databases">
        <authorList>
            <person name="Li R."/>
            <person name="Bekaert M."/>
        </authorList>
    </citation>
    <scope>NUCLEOTIDE SEQUENCE [LARGE SCALE GENOMIC DNA]</scope>
    <source>
        <strain evidence="3">wild</strain>
    </source>
</reference>
<evidence type="ECO:0000313" key="3">
    <source>
        <dbReference type="Proteomes" id="UP000507470"/>
    </source>
</evidence>
<dbReference type="InterPro" id="IPR001315">
    <property type="entry name" value="CARD"/>
</dbReference>
<name>A0A6J8BLU6_MYTCO</name>
<dbReference type="OrthoDB" id="6093184at2759"/>
<dbReference type="CDD" id="cd01671">
    <property type="entry name" value="CARD"/>
    <property type="match status" value="1"/>
</dbReference>
<dbReference type="InterPro" id="IPR011029">
    <property type="entry name" value="DEATH-like_dom_sf"/>
</dbReference>
<dbReference type="Gene3D" id="1.10.533.10">
    <property type="entry name" value="Death Domain, Fas"/>
    <property type="match status" value="1"/>
</dbReference>
<protein>
    <recommendedName>
        <fullName evidence="1">CARD domain-containing protein</fullName>
    </recommendedName>
</protein>
<dbReference type="SUPFAM" id="SSF47986">
    <property type="entry name" value="DEATH domain"/>
    <property type="match status" value="1"/>
</dbReference>
<dbReference type="GO" id="GO:0042981">
    <property type="term" value="P:regulation of apoptotic process"/>
    <property type="evidence" value="ECO:0007669"/>
    <property type="project" value="InterPro"/>
</dbReference>
<feature type="domain" description="CARD" evidence="1">
    <location>
        <begin position="183"/>
        <end position="238"/>
    </location>
</feature>
<dbReference type="Proteomes" id="UP000507470">
    <property type="component" value="Unassembled WGS sequence"/>
</dbReference>
<dbReference type="PROSITE" id="PS50209">
    <property type="entry name" value="CARD"/>
    <property type="match status" value="1"/>
</dbReference>
<sequence length="724" mass="84531">MCIISFLCECVHGCLQSVRRGGSWIAASFSIKVEGNMKTADILAFLYKPQIVEVWKMAEGGEKPDPDVLGERERKMRDSNLPYSLRSNFTSLMRRLENRVREMETYLNQFLTIEEILRVGMIDDPRRKINMVLRYVLHRNEKEHESFMRYLIEKRYITEKDLQEFKHVPDAPEYRQLTAEDFNRPEIRRFVEKELEVTTILDYLYERYLINLEEYEEMERASSRIEQVRILLAILQRRRDDSWTSKFCYILNTFGHHRILRGMQNIKNQHHIGMQESDIPVFGSTFKLDTDHQTQIALREQSAADLNNHWQNDDHRITGTRPGCVEFMLLSGSKKACKILDKDDQEEKCRTFLQSLTSMTDVKKTLKPGQIFKIKVQMFDSSLPIVPAEKAKNMDFNLAIKICKTNLIGDLKVKVIMNLLVEHEMINQFTVAKLSETSEENLIKEYLIYLLGSSEEDKLKQVLAKARESETLQAFVDHIEQWRCVECYRKTLLTFFQNVEDEIDTKIMEKTLIGENDVPDLLTNVCIHKAENISRGDRAKLFLQYILTNENILMRFAAVFATMSKVVLTHTSCVYCSKDKSTSRPTDDTPAYTFVVEDVNGEFVVRSTEKRKNGTKFPERRHKYESFHDSVHYTRFVNGAGIGCITKERRSKLFRKYKEHAENESVQSVDNTINDEISSYDDLDGINIMTHDRHGWRKNAKDTTVVALGEKTHKVMDCEHVTKS</sequence>
<dbReference type="AlphaFoldDB" id="A0A6J8BLU6"/>
<evidence type="ECO:0000313" key="2">
    <source>
        <dbReference type="EMBL" id="CAC5384321.1"/>
    </source>
</evidence>
<proteinExistence type="predicted"/>
<evidence type="ECO:0000259" key="1">
    <source>
        <dbReference type="PROSITE" id="PS50209"/>
    </source>
</evidence>
<organism evidence="2 3">
    <name type="scientific">Mytilus coruscus</name>
    <name type="common">Sea mussel</name>
    <dbReference type="NCBI Taxonomy" id="42192"/>
    <lineage>
        <taxon>Eukaryota</taxon>
        <taxon>Metazoa</taxon>
        <taxon>Spiralia</taxon>
        <taxon>Lophotrochozoa</taxon>
        <taxon>Mollusca</taxon>
        <taxon>Bivalvia</taxon>
        <taxon>Autobranchia</taxon>
        <taxon>Pteriomorphia</taxon>
        <taxon>Mytilida</taxon>
        <taxon>Mytiloidea</taxon>
        <taxon>Mytilidae</taxon>
        <taxon>Mytilinae</taxon>
        <taxon>Mytilus</taxon>
    </lineage>
</organism>
<dbReference type="Pfam" id="PF00619">
    <property type="entry name" value="CARD"/>
    <property type="match status" value="1"/>
</dbReference>
<dbReference type="EMBL" id="CACVKT020003519">
    <property type="protein sequence ID" value="CAC5384321.1"/>
    <property type="molecule type" value="Genomic_DNA"/>
</dbReference>
<keyword evidence="3" id="KW-1185">Reference proteome</keyword>